<dbReference type="CDD" id="cd00433">
    <property type="entry name" value="Peptidase_M17"/>
    <property type="match status" value="1"/>
</dbReference>
<evidence type="ECO:0000256" key="1">
    <source>
        <dbReference type="ARBA" id="ARBA00000135"/>
    </source>
</evidence>
<keyword evidence="8" id="KW-0479">Metal-binding</keyword>
<dbReference type="EC" id="3.4.11.1" evidence="8"/>
<dbReference type="InterPro" id="IPR011356">
    <property type="entry name" value="Leucine_aapep/pepB"/>
</dbReference>
<comment type="catalytic activity">
    <reaction evidence="2 8">
        <text>Release of an N-terminal amino acid, preferentially leucine, but not glutamic or aspartic acids.</text>
        <dbReference type="EC" id="3.4.11.10"/>
    </reaction>
</comment>
<reference evidence="10" key="1">
    <citation type="submission" date="2023-12" db="EMBL/GenBank/DDBJ databases">
        <title>Fervidustalea candida gen. nov., sp. nov., a novel member of the family Paenibacillaceae isolated from a geothermal area.</title>
        <authorList>
            <person name="Li W.-J."/>
            <person name="Jiao J.-Y."/>
            <person name="Chen Y."/>
        </authorList>
    </citation>
    <scope>NUCLEOTIDE SEQUENCE</scope>
    <source>
        <strain evidence="10">SYSU GA230002</strain>
    </source>
</reference>
<comment type="cofactor">
    <cofactor evidence="8">
        <name>Mn(2+)</name>
        <dbReference type="ChEBI" id="CHEBI:29035"/>
    </cofactor>
    <text evidence="8">Binds 2 manganese ions per subunit.</text>
</comment>
<accession>A0ABU5ZHV7</accession>
<feature type="binding site" evidence="8">
    <location>
        <position position="347"/>
    </location>
    <ligand>
        <name>Mn(2+)</name>
        <dbReference type="ChEBI" id="CHEBI:29035"/>
        <label>1</label>
    </ligand>
</feature>
<proteinExistence type="inferred from homology"/>
<dbReference type="InterPro" id="IPR008283">
    <property type="entry name" value="Peptidase_M17_N"/>
</dbReference>
<sequence length="501" mass="54067">MKIQFTDTGLAEVKADLLVLGCFKEITKPEGMLAEADRMLDGAITELIHLGEITGAFKETTLLHTYGRMTAKRLLIIGLGETERFDSNRLREIAAVTVRSAAKTKAKKIVTELFGLGHPIIHEHHVTHSFAEGAYLASYQFAGYSSKKEEKHEIESIQFLYNKPSDELVYGIESGTAYAEATNLARDLINTPGNLMTPALMADKAVEIAKRHGMEYEILDRNEMEKLGMGGLLAVAQGSEQPPKMIVIKYKGKEHWEDVLGFVGKGITFDSGGISIKPGANMDEMKMDMGGAAAVLGAMEAIGKLKPKVNVLAVIPAAENLPSGKAYKPGDVIKTMSGKTIEVLNTDAEGRVALSDAISYAIRLGASRIIDVATLTGAVVVALGHAATAAMTNDDAFLADFMRCSKKAGEKVWQLPLFDEYKEQIKSGIADLKNTGGRPAGSITAALFLEAFVEDIPWIHLDIAGTAWGDKDELSPKGGKGVMVRSLAQIAKHYGKRGMKK</sequence>
<evidence type="ECO:0000313" key="10">
    <source>
        <dbReference type="EMBL" id="MEB3102088.1"/>
    </source>
</evidence>
<dbReference type="EC" id="3.4.11.10" evidence="8"/>
<dbReference type="EMBL" id="JAYJLD010000013">
    <property type="protein sequence ID" value="MEB3102088.1"/>
    <property type="molecule type" value="Genomic_DNA"/>
</dbReference>
<feature type="binding site" evidence="8">
    <location>
        <position position="265"/>
    </location>
    <ligand>
        <name>Mn(2+)</name>
        <dbReference type="ChEBI" id="CHEBI:29035"/>
        <label>2</label>
    </ligand>
</feature>
<keyword evidence="5 8" id="KW-0645">Protease</keyword>
<organism evidence="10 11">
    <name type="scientific">Ferviditalea candida</name>
    <dbReference type="NCBI Taxonomy" id="3108399"/>
    <lineage>
        <taxon>Bacteria</taxon>
        <taxon>Bacillati</taxon>
        <taxon>Bacillota</taxon>
        <taxon>Bacilli</taxon>
        <taxon>Bacillales</taxon>
        <taxon>Paenibacillaceae</taxon>
        <taxon>Ferviditalea</taxon>
    </lineage>
</organism>
<dbReference type="NCBIfam" id="NF002074">
    <property type="entry name" value="PRK00913.1-4"/>
    <property type="match status" value="1"/>
</dbReference>
<feature type="binding site" evidence="8">
    <location>
        <position position="270"/>
    </location>
    <ligand>
        <name>Mn(2+)</name>
        <dbReference type="ChEBI" id="CHEBI:29035"/>
        <label>2</label>
    </ligand>
</feature>
<evidence type="ECO:0000256" key="4">
    <source>
        <dbReference type="ARBA" id="ARBA00022438"/>
    </source>
</evidence>
<evidence type="ECO:0000256" key="2">
    <source>
        <dbReference type="ARBA" id="ARBA00000967"/>
    </source>
</evidence>
<feature type="active site" evidence="8">
    <location>
        <position position="351"/>
    </location>
</feature>
<comment type="caution">
    <text evidence="10">The sequence shown here is derived from an EMBL/GenBank/DDBJ whole genome shotgun (WGS) entry which is preliminary data.</text>
</comment>
<comment type="function">
    <text evidence="7 8">Presumably involved in the processing and regular turnover of intracellular proteins. Catalyzes the removal of unsubstituted N-terminal amino acids from various peptides.</text>
</comment>
<dbReference type="Gene3D" id="3.40.220.10">
    <property type="entry name" value="Leucine Aminopeptidase, subunit E, domain 1"/>
    <property type="match status" value="1"/>
</dbReference>
<feature type="active site" evidence="8">
    <location>
        <position position="277"/>
    </location>
</feature>
<dbReference type="GO" id="GO:0004177">
    <property type="term" value="F:aminopeptidase activity"/>
    <property type="evidence" value="ECO:0007669"/>
    <property type="project" value="UniProtKB-KW"/>
</dbReference>
<evidence type="ECO:0000256" key="7">
    <source>
        <dbReference type="ARBA" id="ARBA00049972"/>
    </source>
</evidence>
<dbReference type="PRINTS" id="PR00481">
    <property type="entry name" value="LAMNOPPTDASE"/>
</dbReference>
<feature type="domain" description="Cytosol aminopeptidase" evidence="9">
    <location>
        <begin position="345"/>
        <end position="352"/>
    </location>
</feature>
<dbReference type="SUPFAM" id="SSF52949">
    <property type="entry name" value="Macro domain-like"/>
    <property type="match status" value="1"/>
</dbReference>
<comment type="similarity">
    <text evidence="3 8">Belongs to the peptidase M17 family.</text>
</comment>
<keyword evidence="11" id="KW-1185">Reference proteome</keyword>
<dbReference type="InterPro" id="IPR043472">
    <property type="entry name" value="Macro_dom-like"/>
</dbReference>
<protein>
    <recommendedName>
        <fullName evidence="8">Probable cytosol aminopeptidase</fullName>
        <ecNumber evidence="8">3.4.11.1</ecNumber>
    </recommendedName>
    <alternativeName>
        <fullName evidence="8">Leucine aminopeptidase</fullName>
        <shortName evidence="8">LAP</shortName>
        <ecNumber evidence="8">3.4.11.10</ecNumber>
    </alternativeName>
    <alternativeName>
        <fullName evidence="8">Leucyl aminopeptidase</fullName>
    </alternativeName>
</protein>
<feature type="binding site" evidence="8">
    <location>
        <position position="270"/>
    </location>
    <ligand>
        <name>Mn(2+)</name>
        <dbReference type="ChEBI" id="CHEBI:29035"/>
        <label>1</label>
    </ligand>
</feature>
<dbReference type="RefSeq" id="WP_371754206.1">
    <property type="nucleotide sequence ID" value="NZ_JAYJLD010000013.1"/>
</dbReference>
<keyword evidence="8" id="KW-0963">Cytoplasm</keyword>
<evidence type="ECO:0000259" key="9">
    <source>
        <dbReference type="PROSITE" id="PS00631"/>
    </source>
</evidence>
<dbReference type="HAMAP" id="MF_00181">
    <property type="entry name" value="Cytosol_peptidase_M17"/>
    <property type="match status" value="1"/>
</dbReference>
<evidence type="ECO:0000256" key="6">
    <source>
        <dbReference type="ARBA" id="ARBA00022801"/>
    </source>
</evidence>
<dbReference type="PANTHER" id="PTHR11963:SF23">
    <property type="entry name" value="CYTOSOL AMINOPEPTIDASE"/>
    <property type="match status" value="1"/>
</dbReference>
<dbReference type="InterPro" id="IPR000819">
    <property type="entry name" value="Peptidase_M17_C"/>
</dbReference>
<evidence type="ECO:0000256" key="8">
    <source>
        <dbReference type="HAMAP-Rule" id="MF_00181"/>
    </source>
</evidence>
<dbReference type="PROSITE" id="PS00631">
    <property type="entry name" value="CYTOSOL_AP"/>
    <property type="match status" value="1"/>
</dbReference>
<keyword evidence="4 8" id="KW-0031">Aminopeptidase</keyword>
<keyword evidence="6 8" id="KW-0378">Hydrolase</keyword>
<comment type="subcellular location">
    <subcellularLocation>
        <location evidence="8">Cytoplasm</location>
    </subcellularLocation>
</comment>
<feature type="binding site" evidence="8">
    <location>
        <position position="349"/>
    </location>
    <ligand>
        <name>Mn(2+)</name>
        <dbReference type="ChEBI" id="CHEBI:29035"/>
        <label>2</label>
    </ligand>
</feature>
<dbReference type="Proteomes" id="UP001310386">
    <property type="component" value="Unassembled WGS sequence"/>
</dbReference>
<evidence type="ECO:0000313" key="11">
    <source>
        <dbReference type="Proteomes" id="UP001310386"/>
    </source>
</evidence>
<dbReference type="PANTHER" id="PTHR11963">
    <property type="entry name" value="LEUCINE AMINOPEPTIDASE-RELATED"/>
    <property type="match status" value="1"/>
</dbReference>
<evidence type="ECO:0000256" key="3">
    <source>
        <dbReference type="ARBA" id="ARBA00009528"/>
    </source>
</evidence>
<gene>
    <name evidence="8" type="primary">pepA</name>
    <name evidence="10" type="ORF">VF724_10475</name>
</gene>
<keyword evidence="8" id="KW-0464">Manganese</keyword>
<evidence type="ECO:0000256" key="5">
    <source>
        <dbReference type="ARBA" id="ARBA00022670"/>
    </source>
</evidence>
<feature type="binding site" evidence="8">
    <location>
        <position position="288"/>
    </location>
    <ligand>
        <name>Mn(2+)</name>
        <dbReference type="ChEBI" id="CHEBI:29035"/>
        <label>2</label>
    </ligand>
</feature>
<name>A0ABU5ZHV7_9BACL</name>
<dbReference type="Gene3D" id="3.40.630.10">
    <property type="entry name" value="Zn peptidases"/>
    <property type="match status" value="1"/>
</dbReference>
<dbReference type="Pfam" id="PF00883">
    <property type="entry name" value="Peptidase_M17"/>
    <property type="match status" value="1"/>
</dbReference>
<dbReference type="SUPFAM" id="SSF53187">
    <property type="entry name" value="Zn-dependent exopeptidases"/>
    <property type="match status" value="1"/>
</dbReference>
<feature type="binding site" evidence="8">
    <location>
        <position position="349"/>
    </location>
    <ligand>
        <name>Mn(2+)</name>
        <dbReference type="ChEBI" id="CHEBI:29035"/>
        <label>1</label>
    </ligand>
</feature>
<dbReference type="NCBIfam" id="NF002083">
    <property type="entry name" value="PRK00913.3-5"/>
    <property type="match status" value="1"/>
</dbReference>
<dbReference type="NCBIfam" id="NF002073">
    <property type="entry name" value="PRK00913.1-2"/>
    <property type="match status" value="1"/>
</dbReference>
<comment type="catalytic activity">
    <reaction evidence="1 8">
        <text>Release of an N-terminal amino acid, Xaa-|-Yaa-, in which Xaa is preferably Leu, but may be other amino acids including Pro although not Arg or Lys, and Yaa may be Pro. Amino acid amides and methyl esters are also readily hydrolyzed, but rates on arylamides are exceedingly low.</text>
        <dbReference type="EC" id="3.4.11.1"/>
    </reaction>
</comment>
<dbReference type="InterPro" id="IPR023042">
    <property type="entry name" value="Peptidase_M17_leu_NH2_pept"/>
</dbReference>
<dbReference type="Pfam" id="PF02789">
    <property type="entry name" value="Peptidase_M17_N"/>
    <property type="match status" value="1"/>
</dbReference>